<evidence type="ECO:0000256" key="5">
    <source>
        <dbReference type="ARBA" id="ARBA00023136"/>
    </source>
</evidence>
<proteinExistence type="inferred from homology"/>
<accession>A0A1V4QGI6</accession>
<evidence type="ECO:0000256" key="6">
    <source>
        <dbReference type="ARBA" id="ARBA00038076"/>
    </source>
</evidence>
<comment type="similarity">
    <text evidence="6">Belongs to the ABC-4 integral membrane protein family.</text>
</comment>
<feature type="domain" description="MacB-like periplasmic core" evidence="9">
    <location>
        <begin position="22"/>
        <end position="254"/>
    </location>
</feature>
<feature type="transmembrane region" description="Helical" evidence="7">
    <location>
        <begin position="23"/>
        <end position="43"/>
    </location>
</feature>
<reference evidence="11" key="1">
    <citation type="submission" date="2017-01" db="EMBL/GenBank/DDBJ databases">
        <title>Novel pathways for hydrocarbon cycling and metabolic interdependencies in hydrothermal sediment communities.</title>
        <authorList>
            <person name="Dombrowski N."/>
            <person name="Seitz K."/>
            <person name="Teske A."/>
            <person name="Baker B."/>
        </authorList>
    </citation>
    <scope>NUCLEOTIDE SEQUENCE [LARGE SCALE GENOMIC DNA]</scope>
</reference>
<evidence type="ECO:0000256" key="2">
    <source>
        <dbReference type="ARBA" id="ARBA00022475"/>
    </source>
</evidence>
<dbReference type="AlphaFoldDB" id="A0A1V4QGI6"/>
<evidence type="ECO:0000259" key="8">
    <source>
        <dbReference type="Pfam" id="PF02687"/>
    </source>
</evidence>
<dbReference type="Pfam" id="PF02687">
    <property type="entry name" value="FtsX"/>
    <property type="match status" value="1"/>
</dbReference>
<feature type="transmembrane region" description="Helical" evidence="7">
    <location>
        <begin position="336"/>
        <end position="362"/>
    </location>
</feature>
<evidence type="ECO:0000256" key="7">
    <source>
        <dbReference type="SAM" id="Phobius"/>
    </source>
</evidence>
<evidence type="ECO:0000259" key="9">
    <source>
        <dbReference type="Pfam" id="PF12704"/>
    </source>
</evidence>
<organism evidence="10 11">
    <name type="scientific">candidate division WOR-3 bacterium 4484_100</name>
    <dbReference type="NCBI Taxonomy" id="1936077"/>
    <lineage>
        <taxon>Bacteria</taxon>
        <taxon>Bacteria division WOR-3</taxon>
    </lineage>
</organism>
<protein>
    <recommendedName>
        <fullName evidence="12">Multidrug ABC transporter substrate-binding protein</fullName>
    </recommendedName>
</protein>
<dbReference type="Pfam" id="PF12704">
    <property type="entry name" value="MacB_PCD"/>
    <property type="match status" value="1"/>
</dbReference>
<evidence type="ECO:0008006" key="12">
    <source>
        <dbReference type="Google" id="ProtNLM"/>
    </source>
</evidence>
<feature type="domain" description="ABC3 transporter permease C-terminal" evidence="8">
    <location>
        <begin position="295"/>
        <end position="408"/>
    </location>
</feature>
<dbReference type="PANTHER" id="PTHR30572:SF4">
    <property type="entry name" value="ABC TRANSPORTER PERMEASE YTRF"/>
    <property type="match status" value="1"/>
</dbReference>
<evidence type="ECO:0000313" key="11">
    <source>
        <dbReference type="Proteomes" id="UP000191663"/>
    </source>
</evidence>
<name>A0A1V4QGI6_UNCW3</name>
<evidence type="ECO:0000313" key="10">
    <source>
        <dbReference type="EMBL" id="OPX18473.1"/>
    </source>
</evidence>
<dbReference type="Proteomes" id="UP000191663">
    <property type="component" value="Unassembled WGS sequence"/>
</dbReference>
<comment type="caution">
    <text evidence="10">The sequence shown here is derived from an EMBL/GenBank/DDBJ whole genome shotgun (WGS) entry which is preliminary data.</text>
</comment>
<keyword evidence="3 7" id="KW-0812">Transmembrane</keyword>
<dbReference type="InterPro" id="IPR050250">
    <property type="entry name" value="Macrolide_Exporter_MacB"/>
</dbReference>
<keyword evidence="4 7" id="KW-1133">Transmembrane helix</keyword>
<comment type="subcellular location">
    <subcellularLocation>
        <location evidence="1">Cell membrane</location>
        <topology evidence="1">Multi-pass membrane protein</topology>
    </subcellularLocation>
</comment>
<sequence>MHNFLESITVAFQTFRTHKLRSFLTILGVIIGVTTVIAILSLIEGLNQAVAGQIRSLGSDVIYLTKYPMVRRGPANIEKIARRKNFTPQDAVAISKLPSIAAAAPEIERRWDKLKYHDKESGRISIIGSNEYFSKVSNRTVESGRDLNANDVAHRRNVGVLGSKLASDLFGDENPIGKELNIRGKRIRIVGVFQEKGAFLGQSMDNFILVPYSFFEKLFPSKNLTIFEKAFSTYTINIMPKPKRLESAIDEVRELMRRRRGLTFDKKDDFELNTQEMLLDIYRNITQVGFVAIVAIAAISLIVGGIGIMNIMLVSVAERTREIGIRKAVGASNRNILLQFLFESVVLALIGGVIGIIGGILLAKLISAISPLKAAVALWMILLGFGFSAAVGIFFGIYPARRAAGLNPIEALRYE</sequence>
<evidence type="ECO:0000256" key="1">
    <source>
        <dbReference type="ARBA" id="ARBA00004651"/>
    </source>
</evidence>
<evidence type="ECO:0000256" key="4">
    <source>
        <dbReference type="ARBA" id="ARBA00022989"/>
    </source>
</evidence>
<dbReference type="EMBL" id="MUKB01000012">
    <property type="protein sequence ID" value="OPX18473.1"/>
    <property type="molecule type" value="Genomic_DNA"/>
</dbReference>
<keyword evidence="2" id="KW-1003">Cell membrane</keyword>
<dbReference type="PANTHER" id="PTHR30572">
    <property type="entry name" value="MEMBRANE COMPONENT OF TRANSPORTER-RELATED"/>
    <property type="match status" value="1"/>
</dbReference>
<feature type="transmembrane region" description="Helical" evidence="7">
    <location>
        <begin position="374"/>
        <end position="398"/>
    </location>
</feature>
<dbReference type="InterPro" id="IPR003838">
    <property type="entry name" value="ABC3_permease_C"/>
</dbReference>
<evidence type="ECO:0000256" key="3">
    <source>
        <dbReference type="ARBA" id="ARBA00022692"/>
    </source>
</evidence>
<dbReference type="InterPro" id="IPR025857">
    <property type="entry name" value="MacB_PCD"/>
</dbReference>
<dbReference type="GO" id="GO:0022857">
    <property type="term" value="F:transmembrane transporter activity"/>
    <property type="evidence" value="ECO:0007669"/>
    <property type="project" value="TreeGrafter"/>
</dbReference>
<keyword evidence="5 7" id="KW-0472">Membrane</keyword>
<gene>
    <name evidence="10" type="ORF">BXT86_00975</name>
</gene>
<dbReference type="GO" id="GO:0005886">
    <property type="term" value="C:plasma membrane"/>
    <property type="evidence" value="ECO:0007669"/>
    <property type="project" value="UniProtKB-SubCell"/>
</dbReference>
<feature type="transmembrane region" description="Helical" evidence="7">
    <location>
        <begin position="288"/>
        <end position="315"/>
    </location>
</feature>